<keyword evidence="7" id="KW-0812">Transmembrane</keyword>
<keyword evidence="7" id="KW-0472">Membrane</keyword>
<dbReference type="EMBL" id="VSSQ01000096">
    <property type="protein sequence ID" value="MPL76277.1"/>
    <property type="molecule type" value="Genomic_DNA"/>
</dbReference>
<feature type="transmembrane region" description="Helical" evidence="7">
    <location>
        <begin position="408"/>
        <end position="425"/>
    </location>
</feature>
<dbReference type="InterPro" id="IPR017896">
    <property type="entry name" value="4Fe4S_Fe-S-bd"/>
</dbReference>
<name>A0A644UBI1_9ZZZZ</name>
<feature type="transmembrane region" description="Helical" evidence="7">
    <location>
        <begin position="175"/>
        <end position="195"/>
    </location>
</feature>
<evidence type="ECO:0000313" key="9">
    <source>
        <dbReference type="EMBL" id="MPL76277.1"/>
    </source>
</evidence>
<dbReference type="SMART" id="SM00900">
    <property type="entry name" value="FMN_bind"/>
    <property type="match status" value="1"/>
</dbReference>
<evidence type="ECO:0000256" key="3">
    <source>
        <dbReference type="ARBA" id="ARBA00022723"/>
    </source>
</evidence>
<proteinExistence type="predicted"/>
<evidence type="ECO:0000256" key="5">
    <source>
        <dbReference type="ARBA" id="ARBA00023004"/>
    </source>
</evidence>
<feature type="transmembrane region" description="Helical" evidence="7">
    <location>
        <begin position="240"/>
        <end position="257"/>
    </location>
</feature>
<keyword evidence="7" id="KW-1133">Transmembrane helix</keyword>
<feature type="transmembrane region" description="Helical" evidence="7">
    <location>
        <begin position="299"/>
        <end position="317"/>
    </location>
</feature>
<reference evidence="9" key="1">
    <citation type="submission" date="2019-08" db="EMBL/GenBank/DDBJ databases">
        <authorList>
            <person name="Kucharzyk K."/>
            <person name="Murdoch R.W."/>
            <person name="Higgins S."/>
            <person name="Loffler F."/>
        </authorList>
    </citation>
    <scope>NUCLEOTIDE SEQUENCE</scope>
</reference>
<organism evidence="9">
    <name type="scientific">bioreactor metagenome</name>
    <dbReference type="NCBI Taxonomy" id="1076179"/>
    <lineage>
        <taxon>unclassified sequences</taxon>
        <taxon>metagenomes</taxon>
        <taxon>ecological metagenomes</taxon>
    </lineage>
</organism>
<accession>A0A644UBI1</accession>
<keyword evidence="3" id="KW-0479">Metal-binding</keyword>
<dbReference type="Pfam" id="PF12801">
    <property type="entry name" value="Fer4_5"/>
    <property type="match status" value="2"/>
</dbReference>
<dbReference type="GO" id="GO:0010181">
    <property type="term" value="F:FMN binding"/>
    <property type="evidence" value="ECO:0007669"/>
    <property type="project" value="InterPro"/>
</dbReference>
<keyword evidence="4" id="KW-0249">Electron transport</keyword>
<evidence type="ECO:0000256" key="6">
    <source>
        <dbReference type="ARBA" id="ARBA00023014"/>
    </source>
</evidence>
<dbReference type="Gene3D" id="3.90.1010.20">
    <property type="match status" value="1"/>
</dbReference>
<feature type="domain" description="FMN-binding" evidence="8">
    <location>
        <begin position="78"/>
        <end position="158"/>
    </location>
</feature>
<dbReference type="PANTHER" id="PTHR30176:SF3">
    <property type="entry name" value="FERREDOXIN-TYPE PROTEIN NAPH"/>
    <property type="match status" value="1"/>
</dbReference>
<dbReference type="InterPro" id="IPR051684">
    <property type="entry name" value="Electron_Trans/Redox"/>
</dbReference>
<comment type="caution">
    <text evidence="9">The sequence shown here is derived from an EMBL/GenBank/DDBJ whole genome shotgun (WGS) entry which is preliminary data.</text>
</comment>
<evidence type="ECO:0000256" key="4">
    <source>
        <dbReference type="ARBA" id="ARBA00022982"/>
    </source>
</evidence>
<dbReference type="Pfam" id="PF04205">
    <property type="entry name" value="FMN_bind"/>
    <property type="match status" value="1"/>
</dbReference>
<keyword evidence="1" id="KW-0813">Transport</keyword>
<protein>
    <submittedName>
        <fullName evidence="9">Electron transport complex subunit RsxG</fullName>
    </submittedName>
</protein>
<dbReference type="AlphaFoldDB" id="A0A644UBI1"/>
<dbReference type="GO" id="GO:0046872">
    <property type="term" value="F:metal ion binding"/>
    <property type="evidence" value="ECO:0007669"/>
    <property type="project" value="UniProtKB-KW"/>
</dbReference>
<feature type="transmembrane region" description="Helical" evidence="7">
    <location>
        <begin position="202"/>
        <end position="220"/>
    </location>
</feature>
<evidence type="ECO:0000256" key="2">
    <source>
        <dbReference type="ARBA" id="ARBA00022485"/>
    </source>
</evidence>
<feature type="transmembrane region" description="Helical" evidence="7">
    <location>
        <begin position="337"/>
        <end position="366"/>
    </location>
</feature>
<sequence>MIKQKKVNTILIVLAIVLLFFAVIYQKLADQQDVLGTLQEGKPDTSRFEAIEGDYPSYKLWDAEGKFLGYAVIADASGYGGKLTMLSIVNESEALENVVILEDYETPLYLKKVVQTGLLEELKGRSVQEQFTELDGVSGATITSKAIFTAIQKGTTQIGNGQLGMNLSFNNSIKLIWQDSVAVVLLVLAVVCSIVNLNRLRPWFLVLAVLFIGFSMNYSLTYSNFVSIITGNLPLFIERPIWYVMVLGILLITLIMGRNIYCTWLCPFGAAQEGIYKSLNLFSFSPSVELRRKVSQVRWPMLWLIAIIALVFNNPGIASYEPFSVFFDGSGNKAQWIIMLIVLLMSMAQLRFWCHSFCPVGAILDLTARVKSMLRKIKKDNPVVDCPKNQDCKLCVGKSNGVNKQEKFYIAVISMVNILIIVSLFENITILR</sequence>
<keyword evidence="5" id="KW-0408">Iron</keyword>
<evidence type="ECO:0000256" key="1">
    <source>
        <dbReference type="ARBA" id="ARBA00022448"/>
    </source>
</evidence>
<dbReference type="SUPFAM" id="SSF54862">
    <property type="entry name" value="4Fe-4S ferredoxins"/>
    <property type="match status" value="1"/>
</dbReference>
<dbReference type="PANTHER" id="PTHR30176">
    <property type="entry name" value="FERREDOXIN-TYPE PROTEIN NAPH"/>
    <property type="match status" value="1"/>
</dbReference>
<keyword evidence="2" id="KW-0004">4Fe-4S</keyword>
<dbReference type="InterPro" id="IPR007329">
    <property type="entry name" value="FMN-bd"/>
</dbReference>
<evidence type="ECO:0000259" key="8">
    <source>
        <dbReference type="SMART" id="SM00900"/>
    </source>
</evidence>
<dbReference type="GO" id="GO:0051539">
    <property type="term" value="F:4 iron, 4 sulfur cluster binding"/>
    <property type="evidence" value="ECO:0007669"/>
    <property type="project" value="UniProtKB-KW"/>
</dbReference>
<dbReference type="GO" id="GO:0005886">
    <property type="term" value="C:plasma membrane"/>
    <property type="evidence" value="ECO:0007669"/>
    <property type="project" value="TreeGrafter"/>
</dbReference>
<gene>
    <name evidence="9" type="primary">rsxG_9</name>
    <name evidence="9" type="ORF">SDC9_22122</name>
</gene>
<evidence type="ECO:0000256" key="7">
    <source>
        <dbReference type="SAM" id="Phobius"/>
    </source>
</evidence>
<keyword evidence="6" id="KW-0411">Iron-sulfur</keyword>
<feature type="transmembrane region" description="Helical" evidence="7">
    <location>
        <begin position="7"/>
        <end position="25"/>
    </location>
</feature>